<protein>
    <recommendedName>
        <fullName evidence="2">Glycoside hydrolase 131 catalytic N-terminal domain-containing protein</fullName>
    </recommendedName>
</protein>
<keyword evidence="4" id="KW-1185">Reference proteome</keyword>
<reference evidence="3" key="1">
    <citation type="submission" date="2013-11" db="EMBL/GenBank/DDBJ databases">
        <title>Genome sequence of the fusiform rust pathogen reveals effectors for host alternation and coevolution with pine.</title>
        <authorList>
            <consortium name="DOE Joint Genome Institute"/>
            <person name="Smith K."/>
            <person name="Pendleton A."/>
            <person name="Kubisiak T."/>
            <person name="Anderson C."/>
            <person name="Salamov A."/>
            <person name="Aerts A."/>
            <person name="Riley R."/>
            <person name="Clum A."/>
            <person name="Lindquist E."/>
            <person name="Ence D."/>
            <person name="Campbell M."/>
            <person name="Kronenberg Z."/>
            <person name="Feau N."/>
            <person name="Dhillon B."/>
            <person name="Hamelin R."/>
            <person name="Burleigh J."/>
            <person name="Smith J."/>
            <person name="Yandell M."/>
            <person name="Nelson C."/>
            <person name="Grigoriev I."/>
            <person name="Davis J."/>
        </authorList>
    </citation>
    <scope>NUCLEOTIDE SEQUENCE</scope>
    <source>
        <strain evidence="3">G11</strain>
    </source>
</reference>
<dbReference type="InterPro" id="IPR041524">
    <property type="entry name" value="GH131_N"/>
</dbReference>
<accession>A0A9P6T891</accession>
<proteinExistence type="predicted"/>
<dbReference type="OrthoDB" id="5283326at2759"/>
<gene>
    <name evidence="3" type="ORF">CROQUDRAFT_97000</name>
</gene>
<evidence type="ECO:0000313" key="3">
    <source>
        <dbReference type="EMBL" id="KAG0142852.1"/>
    </source>
</evidence>
<dbReference type="AlphaFoldDB" id="A0A9P6T891"/>
<evidence type="ECO:0000259" key="2">
    <source>
        <dbReference type="Pfam" id="PF18271"/>
    </source>
</evidence>
<feature type="chain" id="PRO_5040196992" description="Glycoside hydrolase 131 catalytic N-terminal domain-containing protein" evidence="1">
    <location>
        <begin position="24"/>
        <end position="335"/>
    </location>
</feature>
<dbReference type="PANTHER" id="PTHR34612:SF2">
    <property type="entry name" value="GLYCOSIDE HYDROLASE 131 CATALYTIC N-TERMINAL DOMAIN-CONTAINING PROTEIN"/>
    <property type="match status" value="1"/>
</dbReference>
<dbReference type="Pfam" id="PF18271">
    <property type="entry name" value="GH131_N"/>
    <property type="match status" value="1"/>
</dbReference>
<keyword evidence="1" id="KW-0732">Signal</keyword>
<feature type="domain" description="Glycoside hydrolase 131 catalytic N-terminal" evidence="2">
    <location>
        <begin position="29"/>
        <end position="309"/>
    </location>
</feature>
<name>A0A9P6T891_9BASI</name>
<dbReference type="PANTHER" id="PTHR34612">
    <property type="entry name" value="GH131_N DOMAIN-CONTAINING PROTEIN"/>
    <property type="match status" value="1"/>
</dbReference>
<sequence length="335" mass="36974">MRSFTSFSVQIGLVLICAQLTISQSSKTLFDFTLNADTKDSDLDNPNSTIGKLIKFVVKGENKTNTDYLSIHRDGNLTELGITIKNDSIFVPGGDPKNTQFGFRRTDVLPAIDANTTLVGTTAFHASVRANTKLPFNLTHGYLLSSIELSVSFYILKLWHYLVGDHVFDVFVGSDFNSDDKVPVPTNNSRTIRVRDLTTKVLYSAPFEETKLYNFAVIVDWKANMLTVWASEGNNDLKMVAGPAMNDPKVIAPDNVLKGEWHMQLIKFPLPNSLDPIDTRSDVPHHGLQEGTTEGAFFSRIFVEDASGGNITTSVLLDGHFGRQKHGSKCKPTGT</sequence>
<feature type="signal peptide" evidence="1">
    <location>
        <begin position="1"/>
        <end position="23"/>
    </location>
</feature>
<comment type="caution">
    <text evidence="3">The sequence shown here is derived from an EMBL/GenBank/DDBJ whole genome shotgun (WGS) entry which is preliminary data.</text>
</comment>
<evidence type="ECO:0000256" key="1">
    <source>
        <dbReference type="SAM" id="SignalP"/>
    </source>
</evidence>
<dbReference type="Proteomes" id="UP000886653">
    <property type="component" value="Unassembled WGS sequence"/>
</dbReference>
<dbReference type="Gene3D" id="2.60.120.1160">
    <property type="match status" value="1"/>
</dbReference>
<organism evidence="3 4">
    <name type="scientific">Cronartium quercuum f. sp. fusiforme G11</name>
    <dbReference type="NCBI Taxonomy" id="708437"/>
    <lineage>
        <taxon>Eukaryota</taxon>
        <taxon>Fungi</taxon>
        <taxon>Dikarya</taxon>
        <taxon>Basidiomycota</taxon>
        <taxon>Pucciniomycotina</taxon>
        <taxon>Pucciniomycetes</taxon>
        <taxon>Pucciniales</taxon>
        <taxon>Coleosporiaceae</taxon>
        <taxon>Cronartium</taxon>
    </lineage>
</organism>
<evidence type="ECO:0000313" key="4">
    <source>
        <dbReference type="Proteomes" id="UP000886653"/>
    </source>
</evidence>
<dbReference type="EMBL" id="MU167335">
    <property type="protein sequence ID" value="KAG0142852.1"/>
    <property type="molecule type" value="Genomic_DNA"/>
</dbReference>